<dbReference type="AlphaFoldDB" id="X0UQ16"/>
<reference evidence="1" key="1">
    <citation type="journal article" date="2014" name="Front. Microbiol.">
        <title>High frequency of phylogenetically diverse reductive dehalogenase-homologous genes in deep subseafloor sedimentary metagenomes.</title>
        <authorList>
            <person name="Kawai M."/>
            <person name="Futagami T."/>
            <person name="Toyoda A."/>
            <person name="Takaki Y."/>
            <person name="Nishi S."/>
            <person name="Hori S."/>
            <person name="Arai W."/>
            <person name="Tsubouchi T."/>
            <person name="Morono Y."/>
            <person name="Uchiyama I."/>
            <person name="Ito T."/>
            <person name="Fujiyama A."/>
            <person name="Inagaki F."/>
            <person name="Takami H."/>
        </authorList>
    </citation>
    <scope>NUCLEOTIDE SEQUENCE</scope>
    <source>
        <strain evidence="1">Expedition CK06-06</strain>
    </source>
</reference>
<name>X0UQ16_9ZZZZ</name>
<accession>X0UQ16</accession>
<protein>
    <submittedName>
        <fullName evidence="1">Uncharacterized protein</fullName>
    </submittedName>
</protein>
<organism evidence="1">
    <name type="scientific">marine sediment metagenome</name>
    <dbReference type="NCBI Taxonomy" id="412755"/>
    <lineage>
        <taxon>unclassified sequences</taxon>
        <taxon>metagenomes</taxon>
        <taxon>ecological metagenomes</taxon>
    </lineage>
</organism>
<gene>
    <name evidence="1" type="ORF">S01H1_41750</name>
</gene>
<feature type="non-terminal residue" evidence="1">
    <location>
        <position position="103"/>
    </location>
</feature>
<dbReference type="EMBL" id="BARS01026496">
    <property type="protein sequence ID" value="GAG01362.1"/>
    <property type="molecule type" value="Genomic_DNA"/>
</dbReference>
<evidence type="ECO:0000313" key="1">
    <source>
        <dbReference type="EMBL" id="GAG01362.1"/>
    </source>
</evidence>
<proteinExistence type="predicted"/>
<sequence length="103" mass="12167">MTRFVYIENFLAARGLRHVYHFENDVLLYFSIVKYHSVFKRLYEGLAVTPGGPNKCMTGFMYIDNAQSLADMTDFFIETLIRRRAKKQLVPEMELMRTYGTRL</sequence>
<comment type="caution">
    <text evidence="1">The sequence shown here is derived from an EMBL/GenBank/DDBJ whole genome shotgun (WGS) entry which is preliminary data.</text>
</comment>